<keyword evidence="2" id="KW-0812">Transmembrane</keyword>
<dbReference type="PANTHER" id="PTHR30203">
    <property type="entry name" value="OUTER MEMBRANE CATION EFFLUX PROTEIN"/>
    <property type="match status" value="1"/>
</dbReference>
<dbReference type="Gene3D" id="1.20.1600.10">
    <property type="entry name" value="Outer membrane efflux proteins (OEP)"/>
    <property type="match status" value="1"/>
</dbReference>
<keyword evidence="4" id="KW-1185">Reference proteome</keyword>
<keyword evidence="2" id="KW-1134">Transmembrane beta strand</keyword>
<dbReference type="GO" id="GO:0015562">
    <property type="term" value="F:efflux transmembrane transporter activity"/>
    <property type="evidence" value="ECO:0007669"/>
    <property type="project" value="InterPro"/>
</dbReference>
<name>A0A495RDC0_9GAMM</name>
<comment type="subcellular location">
    <subcellularLocation>
        <location evidence="2">Cell outer membrane</location>
        <topology evidence="2">Lipid-anchor</topology>
    </subcellularLocation>
</comment>
<keyword evidence="2" id="KW-0732">Signal</keyword>
<dbReference type="EMBL" id="RBWY01000003">
    <property type="protein sequence ID" value="RKS85270.1"/>
    <property type="molecule type" value="Genomic_DNA"/>
</dbReference>
<gene>
    <name evidence="3" type="ORF">DES39_1781</name>
</gene>
<dbReference type="OrthoDB" id="9770517at2"/>
<reference evidence="3 4" key="1">
    <citation type="submission" date="2018-10" db="EMBL/GenBank/DDBJ databases">
        <title>Genomic Encyclopedia of Type Strains, Phase IV (KMG-IV): sequencing the most valuable type-strain genomes for metagenomic binning, comparative biology and taxonomic classification.</title>
        <authorList>
            <person name="Goeker M."/>
        </authorList>
    </citation>
    <scope>NUCLEOTIDE SEQUENCE [LARGE SCALE GENOMIC DNA]</scope>
    <source>
        <strain evidence="3 4">DSM 22228</strain>
    </source>
</reference>
<comment type="caution">
    <text evidence="3">The sequence shown here is derived from an EMBL/GenBank/DDBJ whole genome shotgun (WGS) entry which is preliminary data.</text>
</comment>
<evidence type="ECO:0000256" key="1">
    <source>
        <dbReference type="ARBA" id="ARBA00007613"/>
    </source>
</evidence>
<evidence type="ECO:0000256" key="2">
    <source>
        <dbReference type="RuleBase" id="RU362097"/>
    </source>
</evidence>
<dbReference type="AlphaFoldDB" id="A0A495RDC0"/>
<proteinExistence type="inferred from homology"/>
<keyword evidence="2" id="KW-0449">Lipoprotein</keyword>
<dbReference type="Pfam" id="PF02321">
    <property type="entry name" value="OEP"/>
    <property type="match status" value="2"/>
</dbReference>
<keyword evidence="2" id="KW-0564">Palmitate</keyword>
<organism evidence="3 4">
    <name type="scientific">Orbus hercynius</name>
    <dbReference type="NCBI Taxonomy" id="593135"/>
    <lineage>
        <taxon>Bacteria</taxon>
        <taxon>Pseudomonadati</taxon>
        <taxon>Pseudomonadota</taxon>
        <taxon>Gammaproteobacteria</taxon>
        <taxon>Orbales</taxon>
        <taxon>Orbaceae</taxon>
        <taxon>Orbus</taxon>
    </lineage>
</organism>
<sequence length="454" mass="50013">MTKLPFIAIPLIVMLTGCISLAPQNSDVAIAPVPEYLSQSSDKTAVNISNLGWRHYFNDPQLVNLIDMALANNSDLRLAALKTLESYKQYGVAQSDRYPLVTGQSSVDYAGQNHTETSKKYSIGATVSFEFDLFGRLKNLSESQLEAYFATEEAQRNVYMLLVSQVAQAYFNEQIVLQKLATADRQMANYQQALTFTQAGLASGESSYLDYQQAKGMLESIKVSRVELQQEQQLAHHTLQNLVNRYDFTVKPVDALQVITLTIPPNLPSSALLTRPDIMQAEHQLKASNADIGVARAAFFPSISLTGSLSNSSTELSDLLSGATLWDFVPKISLPIFNAGQNQLNLEIANIRQQQAGVEYEKTLHAAFKEVADLLVLAQSYGQQLTLQQQYLATQQTALTLSQEGYLSGSASYLDILDAQRNVFSTELTLLTLKQNTLANQVSLFVALGGGWQE</sequence>
<dbReference type="Proteomes" id="UP000278542">
    <property type="component" value="Unassembled WGS sequence"/>
</dbReference>
<protein>
    <submittedName>
        <fullName evidence="3">Cu(I)/Ag(I) efflux system outer membrane protein</fullName>
    </submittedName>
</protein>
<comment type="similarity">
    <text evidence="1 2">Belongs to the outer membrane factor (OMF) (TC 1.B.17) family.</text>
</comment>
<dbReference type="RefSeq" id="WP_121145414.1">
    <property type="nucleotide sequence ID" value="NZ_RBWY01000003.1"/>
</dbReference>
<dbReference type="NCBIfam" id="TIGR01845">
    <property type="entry name" value="outer_NodT"/>
    <property type="match status" value="1"/>
</dbReference>
<dbReference type="InterPro" id="IPR003423">
    <property type="entry name" value="OMP_efflux"/>
</dbReference>
<feature type="signal peptide" evidence="2">
    <location>
        <begin position="1"/>
        <end position="22"/>
    </location>
</feature>
<dbReference type="Gene3D" id="2.20.200.10">
    <property type="entry name" value="Outer membrane efflux proteins (OEP)"/>
    <property type="match status" value="1"/>
</dbReference>
<keyword evidence="2" id="KW-0472">Membrane</keyword>
<evidence type="ECO:0000313" key="3">
    <source>
        <dbReference type="EMBL" id="RKS85270.1"/>
    </source>
</evidence>
<dbReference type="InterPro" id="IPR010131">
    <property type="entry name" value="MdtP/NodT-like"/>
</dbReference>
<dbReference type="PROSITE" id="PS51257">
    <property type="entry name" value="PROKAR_LIPOPROTEIN"/>
    <property type="match status" value="1"/>
</dbReference>
<feature type="chain" id="PRO_5019616407" evidence="2">
    <location>
        <begin position="23"/>
        <end position="454"/>
    </location>
</feature>
<dbReference type="GO" id="GO:0009279">
    <property type="term" value="C:cell outer membrane"/>
    <property type="evidence" value="ECO:0007669"/>
    <property type="project" value="UniProtKB-SubCell"/>
</dbReference>
<dbReference type="SUPFAM" id="SSF56954">
    <property type="entry name" value="Outer membrane efflux proteins (OEP)"/>
    <property type="match status" value="1"/>
</dbReference>
<accession>A0A495RDC0</accession>
<dbReference type="PANTHER" id="PTHR30203:SF32">
    <property type="entry name" value="CATION EFFLUX SYSTEM PROTEIN CUSC"/>
    <property type="match status" value="1"/>
</dbReference>
<evidence type="ECO:0000313" key="4">
    <source>
        <dbReference type="Proteomes" id="UP000278542"/>
    </source>
</evidence>